<reference evidence="5 6" key="1">
    <citation type="journal article" date="2011" name="Front. Microbiol.">
        <title>Genomic signatures of strain selection and enhancement in Bacillus atrophaeus var. globigii, a historical biowarfare simulant.</title>
        <authorList>
            <person name="Gibbons H.S."/>
            <person name="Broomall S.M."/>
            <person name="McNew L.A."/>
            <person name="Daligault H."/>
            <person name="Chapman C."/>
            <person name="Bruce D."/>
            <person name="Karavis M."/>
            <person name="Krepps M."/>
            <person name="McGregor P.A."/>
            <person name="Hong C."/>
            <person name="Park K.H."/>
            <person name="Akmal A."/>
            <person name="Feldman A."/>
            <person name="Lin J.S."/>
            <person name="Chang W.E."/>
            <person name="Higgs B.W."/>
            <person name="Demirev P."/>
            <person name="Lindquist J."/>
            <person name="Liem A."/>
            <person name="Fochler E."/>
            <person name="Read T.D."/>
            <person name="Tapia R."/>
            <person name="Johnson S."/>
            <person name="Bishop-Lilly K.A."/>
            <person name="Detter C."/>
            <person name="Han C."/>
            <person name="Sozhamannan S."/>
            <person name="Rosenzweig C.N."/>
            <person name="Skowronski E.W."/>
        </authorList>
    </citation>
    <scope>NUCLEOTIDE SEQUENCE [LARGE SCALE GENOMIC DNA]</scope>
    <source>
        <strain evidence="5 6">Y4G10-17</strain>
    </source>
</reference>
<dbReference type="GO" id="GO:0008236">
    <property type="term" value="F:serine-type peptidase activity"/>
    <property type="evidence" value="ECO:0007669"/>
    <property type="project" value="UniProtKB-KW"/>
</dbReference>
<dbReference type="Pfam" id="PF03575">
    <property type="entry name" value="Peptidase_S51"/>
    <property type="match status" value="1"/>
</dbReference>
<accession>A0A432WMS1</accession>
<dbReference type="GO" id="GO:0006508">
    <property type="term" value="P:proteolysis"/>
    <property type="evidence" value="ECO:0007669"/>
    <property type="project" value="UniProtKB-KW"/>
</dbReference>
<dbReference type="InterPro" id="IPR005320">
    <property type="entry name" value="Peptidase_S51"/>
</dbReference>
<protein>
    <submittedName>
        <fullName evidence="5">Dipeptidase PepE</fullName>
    </submittedName>
</protein>
<dbReference type="CDD" id="cd03146">
    <property type="entry name" value="GAT1_Peptidase_E"/>
    <property type="match status" value="1"/>
</dbReference>
<evidence type="ECO:0000256" key="2">
    <source>
        <dbReference type="ARBA" id="ARBA00022670"/>
    </source>
</evidence>
<dbReference type="PANTHER" id="PTHR20842:SF0">
    <property type="entry name" value="ALPHA-ASPARTYL DIPEPTIDASE"/>
    <property type="match status" value="1"/>
</dbReference>
<dbReference type="SUPFAM" id="SSF52317">
    <property type="entry name" value="Class I glutamine amidotransferase-like"/>
    <property type="match status" value="1"/>
</dbReference>
<name>A0A432WMS1_9GAMM</name>
<dbReference type="AlphaFoldDB" id="A0A432WMS1"/>
<evidence type="ECO:0000256" key="3">
    <source>
        <dbReference type="ARBA" id="ARBA00022801"/>
    </source>
</evidence>
<evidence type="ECO:0000313" key="6">
    <source>
        <dbReference type="Proteomes" id="UP000287823"/>
    </source>
</evidence>
<dbReference type="NCBIfam" id="NF003642">
    <property type="entry name" value="PRK05282.1"/>
    <property type="match status" value="1"/>
</dbReference>
<evidence type="ECO:0000256" key="1">
    <source>
        <dbReference type="ARBA" id="ARBA00006534"/>
    </source>
</evidence>
<dbReference type="PANTHER" id="PTHR20842">
    <property type="entry name" value="PROTEASE S51 ALPHA-ASPARTYL DIPEPTIDASE"/>
    <property type="match status" value="1"/>
</dbReference>
<gene>
    <name evidence="5" type="ORF">CWE14_03055</name>
</gene>
<keyword evidence="4" id="KW-0720">Serine protease</keyword>
<dbReference type="Gene3D" id="3.40.50.880">
    <property type="match status" value="1"/>
</dbReference>
<dbReference type="RefSeq" id="WP_126798016.1">
    <property type="nucleotide sequence ID" value="NZ_PIPO01000001.1"/>
</dbReference>
<keyword evidence="6" id="KW-1185">Reference proteome</keyword>
<proteinExistence type="inferred from homology"/>
<dbReference type="InterPro" id="IPR029062">
    <property type="entry name" value="Class_I_gatase-like"/>
</dbReference>
<keyword evidence="2" id="KW-0645">Protease</keyword>
<evidence type="ECO:0000256" key="4">
    <source>
        <dbReference type="ARBA" id="ARBA00022825"/>
    </source>
</evidence>
<sequence length="239" mass="26147">MSKFVSPLARLLLISASKADNTPYLEHARSWLADHFADREVLFIPYAGVGMSHQAYTRKVATALRPAGINLRGIESYSDPKAALEQADAIAIGGGNTFVLLDTLYRYGLLDVIRRRVSQGVPYAGWSAGSNLAGLSIRTTNDMPIVQPPSFKALALLPVQINPHYSDFTPVGFHGETRDQRLTEFMALDGHTPVLAIQEGTALDVSNGRMRLLGSKPGYSFHAGVKRPIQPQQDCSQWL</sequence>
<organism evidence="5 6">
    <name type="scientific">Aliidiomarina soli</name>
    <dbReference type="NCBI Taxonomy" id="1928574"/>
    <lineage>
        <taxon>Bacteria</taxon>
        <taxon>Pseudomonadati</taxon>
        <taxon>Pseudomonadota</taxon>
        <taxon>Gammaproteobacteria</taxon>
        <taxon>Alteromonadales</taxon>
        <taxon>Idiomarinaceae</taxon>
        <taxon>Aliidiomarina</taxon>
    </lineage>
</organism>
<dbReference type="Proteomes" id="UP000287823">
    <property type="component" value="Unassembled WGS sequence"/>
</dbReference>
<evidence type="ECO:0000313" key="5">
    <source>
        <dbReference type="EMBL" id="RUO34987.1"/>
    </source>
</evidence>
<comment type="similarity">
    <text evidence="1">Belongs to the peptidase S51 family.</text>
</comment>
<comment type="caution">
    <text evidence="5">The sequence shown here is derived from an EMBL/GenBank/DDBJ whole genome shotgun (WGS) entry which is preliminary data.</text>
</comment>
<keyword evidence="3" id="KW-0378">Hydrolase</keyword>
<dbReference type="EMBL" id="PIPO01000001">
    <property type="protein sequence ID" value="RUO34987.1"/>
    <property type="molecule type" value="Genomic_DNA"/>
</dbReference>